<gene>
    <name evidence="3" type="ORF">FNW21_09970</name>
</gene>
<evidence type="ECO:0000313" key="4">
    <source>
        <dbReference type="Proteomes" id="UP000316371"/>
    </source>
</evidence>
<keyword evidence="2" id="KW-0472">Membrane</keyword>
<dbReference type="Proteomes" id="UP000316371">
    <property type="component" value="Unassembled WGS sequence"/>
</dbReference>
<keyword evidence="2" id="KW-0812">Transmembrane</keyword>
<comment type="caution">
    <text evidence="3">The sequence shown here is derived from an EMBL/GenBank/DDBJ whole genome shotgun (WGS) entry which is preliminary data.</text>
</comment>
<evidence type="ECO:0000256" key="2">
    <source>
        <dbReference type="SAM" id="Phobius"/>
    </source>
</evidence>
<organism evidence="3 4">
    <name type="scientific">Flavobacterium restrictum</name>
    <dbReference type="NCBI Taxonomy" id="2594428"/>
    <lineage>
        <taxon>Bacteria</taxon>
        <taxon>Pseudomonadati</taxon>
        <taxon>Bacteroidota</taxon>
        <taxon>Flavobacteriia</taxon>
        <taxon>Flavobacteriales</taxon>
        <taxon>Flavobacteriaceae</taxon>
        <taxon>Flavobacterium</taxon>
    </lineage>
</organism>
<sequence>MKKETIETLFSSMEDFSSVPPPELWEAIEEQLTPPKKKKRVVAWWFLAASLLVGLGVPTYLGYHYITTEGAARGLVVPEKQNVVQVQKATISGKAKVYQPKVIVIASKKFQSNNTNAAIAEREKEQPSKTSHKRNATRVVWTAAKYNLVPKSTHLIEQKDNHSVSQNALATLPGKSQKPNYDGIHDQTKQSETNSSNNQSNQNGTLVLNATAKPTVVLSDKTTPKAEKTPTTPTQNKDETNAKVTQELAVLDQILDQSKPTEKREDVATKTAISKWSLGVFAGLNSSQNYKNNTALGTTIDAKQGANFGVTASRTISKKWGLSSGFKLNELGQQLNNVSYYSTKATLGIDVTNFIVNTDKANLVVLANNPNYLFIANANAAVSNTIGVSTGEVSQRLKYFEMPMSVSYALFDHNKTSIKMNTGGFVGKLVSNHVFLNGAAIGGNSNVNDFVYGALWSSTVQYHLFNQTQLYVEPGINYYMNPLQGTPFNQFQWVFNFGMNWSF</sequence>
<proteinExistence type="predicted"/>
<keyword evidence="2" id="KW-1133">Transmembrane helix</keyword>
<feature type="transmembrane region" description="Helical" evidence="2">
    <location>
        <begin position="41"/>
        <end position="63"/>
    </location>
</feature>
<name>A0A553E2H7_9FLAO</name>
<evidence type="ECO:0000313" key="3">
    <source>
        <dbReference type="EMBL" id="TRX39251.1"/>
    </source>
</evidence>
<feature type="region of interest" description="Disordered" evidence="1">
    <location>
        <begin position="171"/>
        <end position="203"/>
    </location>
</feature>
<accession>A0A553E2H7</accession>
<reference evidence="3 4" key="1">
    <citation type="submission" date="2019-07" db="EMBL/GenBank/DDBJ databases">
        <title>Novel species of Flavobacterium.</title>
        <authorList>
            <person name="Liu Q."/>
            <person name="Xin Y.-H."/>
        </authorList>
    </citation>
    <scope>NUCLEOTIDE SEQUENCE [LARGE SCALE GENOMIC DNA]</scope>
    <source>
        <strain evidence="3 4">LB1R34</strain>
    </source>
</reference>
<dbReference type="EMBL" id="VJZT01000009">
    <property type="protein sequence ID" value="TRX39251.1"/>
    <property type="molecule type" value="Genomic_DNA"/>
</dbReference>
<dbReference type="RefSeq" id="WP_144256594.1">
    <property type="nucleotide sequence ID" value="NZ_VJZT01000009.1"/>
</dbReference>
<feature type="compositionally biased region" description="Low complexity" evidence="1">
    <location>
        <begin position="190"/>
        <end position="203"/>
    </location>
</feature>
<dbReference type="AlphaFoldDB" id="A0A553E2H7"/>
<protein>
    <submittedName>
        <fullName evidence="3">Outer membrane beta-barrel protein</fullName>
    </submittedName>
</protein>
<feature type="region of interest" description="Disordered" evidence="1">
    <location>
        <begin position="215"/>
        <end position="242"/>
    </location>
</feature>
<evidence type="ECO:0000256" key="1">
    <source>
        <dbReference type="SAM" id="MobiDB-lite"/>
    </source>
</evidence>
<keyword evidence="4" id="KW-1185">Reference proteome</keyword>
<dbReference type="OrthoDB" id="1113942at2"/>